<proteinExistence type="predicted"/>
<comment type="caution">
    <text evidence="1">The sequence shown here is derived from an EMBL/GenBank/DDBJ whole genome shotgun (WGS) entry which is preliminary data.</text>
</comment>
<reference evidence="1" key="1">
    <citation type="journal article" date="2014" name="Int. J. Syst. Evol. Microbiol.">
        <title>Complete genome sequence of Corynebacterium casei LMG S-19264T (=DSM 44701T), isolated from a smear-ripened cheese.</title>
        <authorList>
            <consortium name="US DOE Joint Genome Institute (JGI-PGF)"/>
            <person name="Walter F."/>
            <person name="Albersmeier A."/>
            <person name="Kalinowski J."/>
            <person name="Ruckert C."/>
        </authorList>
    </citation>
    <scope>NUCLEOTIDE SEQUENCE</scope>
    <source>
        <strain evidence="1">JCM 4386</strain>
    </source>
</reference>
<evidence type="ECO:0000313" key="2">
    <source>
        <dbReference type="Proteomes" id="UP000606194"/>
    </source>
</evidence>
<name>A0A918L4V2_9ACTN</name>
<gene>
    <name evidence="1" type="ORF">GCM10010269_40800</name>
</gene>
<reference evidence="1" key="2">
    <citation type="submission" date="2020-09" db="EMBL/GenBank/DDBJ databases">
        <authorList>
            <person name="Sun Q."/>
            <person name="Ohkuma M."/>
        </authorList>
    </citation>
    <scope>NUCLEOTIDE SEQUENCE</scope>
    <source>
        <strain evidence="1">JCM 4386</strain>
    </source>
</reference>
<sequence>MSNGRLPLKVPPWENLVKVGSAGHHTRDTPALGTTNRGYPICGVSPVGIVHVIKTPETVR</sequence>
<keyword evidence="2" id="KW-1185">Reference proteome</keyword>
<dbReference type="EMBL" id="BMTL01000016">
    <property type="protein sequence ID" value="GGR97767.1"/>
    <property type="molecule type" value="Genomic_DNA"/>
</dbReference>
<accession>A0A918L4V2</accession>
<dbReference type="Proteomes" id="UP000606194">
    <property type="component" value="Unassembled WGS sequence"/>
</dbReference>
<dbReference type="AlphaFoldDB" id="A0A918L4V2"/>
<evidence type="ECO:0000313" key="1">
    <source>
        <dbReference type="EMBL" id="GGR97767.1"/>
    </source>
</evidence>
<protein>
    <submittedName>
        <fullName evidence="1">Uncharacterized protein</fullName>
    </submittedName>
</protein>
<organism evidence="1 2">
    <name type="scientific">Streptomyces humidus</name>
    <dbReference type="NCBI Taxonomy" id="52259"/>
    <lineage>
        <taxon>Bacteria</taxon>
        <taxon>Bacillati</taxon>
        <taxon>Actinomycetota</taxon>
        <taxon>Actinomycetes</taxon>
        <taxon>Kitasatosporales</taxon>
        <taxon>Streptomycetaceae</taxon>
        <taxon>Streptomyces</taxon>
    </lineage>
</organism>